<comment type="subcellular location">
    <subcellularLocation>
        <location evidence="1">Mitochondrion inner membrane</location>
        <topology evidence="1">Multi-pass membrane protein</topology>
    </subcellularLocation>
</comment>
<evidence type="ECO:0000256" key="14">
    <source>
        <dbReference type="ARBA" id="ARBA00036634"/>
    </source>
</evidence>
<name>A0A316Z506_9BASI</name>
<feature type="region of interest" description="Disordered" evidence="18">
    <location>
        <begin position="194"/>
        <end position="236"/>
    </location>
</feature>
<evidence type="ECO:0000256" key="4">
    <source>
        <dbReference type="ARBA" id="ARBA00022568"/>
    </source>
</evidence>
<evidence type="ECO:0000256" key="7">
    <source>
        <dbReference type="ARBA" id="ARBA00022792"/>
    </source>
</evidence>
<organism evidence="21 22">
    <name type="scientific">Tilletiopsis washingtonensis</name>
    <dbReference type="NCBI Taxonomy" id="58919"/>
    <lineage>
        <taxon>Eukaryota</taxon>
        <taxon>Fungi</taxon>
        <taxon>Dikarya</taxon>
        <taxon>Basidiomycota</taxon>
        <taxon>Ustilaginomycotina</taxon>
        <taxon>Exobasidiomycetes</taxon>
        <taxon>Entylomatales</taxon>
        <taxon>Entylomatales incertae sedis</taxon>
        <taxon>Tilletiopsis</taxon>
    </lineage>
</organism>
<evidence type="ECO:0000256" key="16">
    <source>
        <dbReference type="ARBA" id="ARBA00044981"/>
    </source>
</evidence>
<evidence type="ECO:0000256" key="13">
    <source>
        <dbReference type="ARBA" id="ARBA00023303"/>
    </source>
</evidence>
<proteinExistence type="inferred from homology"/>
<keyword evidence="11" id="KW-0496">Mitochondrion</keyword>
<dbReference type="Pfam" id="PF04678">
    <property type="entry name" value="MCU"/>
    <property type="match status" value="1"/>
</dbReference>
<reference evidence="21 22" key="1">
    <citation type="journal article" date="2018" name="Mol. Biol. Evol.">
        <title>Broad Genomic Sampling Reveals a Smut Pathogenic Ancestry of the Fungal Clade Ustilaginomycotina.</title>
        <authorList>
            <person name="Kijpornyongpan T."/>
            <person name="Mondo S.J."/>
            <person name="Barry K."/>
            <person name="Sandor L."/>
            <person name="Lee J."/>
            <person name="Lipzen A."/>
            <person name="Pangilinan J."/>
            <person name="LaButti K."/>
            <person name="Hainaut M."/>
            <person name="Henrissat B."/>
            <person name="Grigoriev I.V."/>
            <person name="Spatafora J.W."/>
            <person name="Aime M.C."/>
        </authorList>
    </citation>
    <scope>NUCLEOTIDE SEQUENCE [LARGE SCALE GENOMIC DNA]</scope>
    <source>
        <strain evidence="21 22">MCA 4186</strain>
    </source>
</reference>
<evidence type="ECO:0000256" key="11">
    <source>
        <dbReference type="ARBA" id="ARBA00023128"/>
    </source>
</evidence>
<evidence type="ECO:0000256" key="19">
    <source>
        <dbReference type="SAM" id="Phobius"/>
    </source>
</evidence>
<dbReference type="EMBL" id="KZ819299">
    <property type="protein sequence ID" value="PWN96436.1"/>
    <property type="molecule type" value="Genomic_DNA"/>
</dbReference>
<feature type="compositionally biased region" description="Basic and acidic residues" evidence="18">
    <location>
        <begin position="426"/>
        <end position="450"/>
    </location>
</feature>
<evidence type="ECO:0000256" key="1">
    <source>
        <dbReference type="ARBA" id="ARBA00004448"/>
    </source>
</evidence>
<feature type="region of interest" description="Disordered" evidence="18">
    <location>
        <begin position="426"/>
        <end position="493"/>
    </location>
</feature>
<comment type="function">
    <text evidence="17">Highly selective calcium channel localized to the inner mitochondrial membrane, which mediates calcium uptake into the mitochondrial matrix. Mitochondrial calcium homeostasis plays key roles in cellular physiology and regulates ATP production, cytoplasmic calcium signals and activation of cell death pathways. Sufficient to operate as a pore-forming channel without the need of calcium-sensor or auxiliary subunit.</text>
</comment>
<evidence type="ECO:0000256" key="12">
    <source>
        <dbReference type="ARBA" id="ARBA00023136"/>
    </source>
</evidence>
<evidence type="ECO:0000256" key="6">
    <source>
        <dbReference type="ARBA" id="ARBA00022692"/>
    </source>
</evidence>
<accession>A0A316Z506</accession>
<feature type="compositionally biased region" description="Basic and acidic residues" evidence="18">
    <location>
        <begin position="457"/>
        <end position="466"/>
    </location>
</feature>
<comment type="catalytic activity">
    <reaction evidence="14">
        <text>Ca(2+)(in) = Ca(2+)(out)</text>
        <dbReference type="Rhea" id="RHEA:29671"/>
        <dbReference type="ChEBI" id="CHEBI:29108"/>
    </reaction>
</comment>
<evidence type="ECO:0000256" key="5">
    <source>
        <dbReference type="ARBA" id="ARBA00022673"/>
    </source>
</evidence>
<feature type="region of interest" description="Disordered" evidence="18">
    <location>
        <begin position="79"/>
        <end position="162"/>
    </location>
</feature>
<dbReference type="OrthoDB" id="278338at2759"/>
<evidence type="ECO:0000256" key="8">
    <source>
        <dbReference type="ARBA" id="ARBA00022837"/>
    </source>
</evidence>
<comment type="subunit">
    <text evidence="15">Homotetramer, assembles in a dimer or dimers configuration with two interfaces.</text>
</comment>
<keyword evidence="6 19" id="KW-0812">Transmembrane</keyword>
<evidence type="ECO:0000256" key="2">
    <source>
        <dbReference type="ARBA" id="ARBA00005653"/>
    </source>
</evidence>
<dbReference type="GO" id="GO:0036444">
    <property type="term" value="P:calcium import into the mitochondrion"/>
    <property type="evidence" value="ECO:0007669"/>
    <property type="project" value="TreeGrafter"/>
</dbReference>
<keyword evidence="3" id="KW-0813">Transport</keyword>
<evidence type="ECO:0000313" key="21">
    <source>
        <dbReference type="EMBL" id="PWN96436.1"/>
    </source>
</evidence>
<dbReference type="GeneID" id="37268547"/>
<dbReference type="PANTHER" id="PTHR13462:SF10">
    <property type="entry name" value="CALCIUM UNIPORTER PROTEIN, MITOCHONDRIAL"/>
    <property type="match status" value="1"/>
</dbReference>
<dbReference type="PANTHER" id="PTHR13462">
    <property type="entry name" value="CALCIUM UNIPORTER PROTEIN, MITOCHONDRIAL"/>
    <property type="match status" value="1"/>
</dbReference>
<keyword evidence="10" id="KW-0406">Ion transport</keyword>
<feature type="compositionally biased region" description="Low complexity" evidence="18">
    <location>
        <begin position="89"/>
        <end position="104"/>
    </location>
</feature>
<gene>
    <name evidence="21" type="ORF">FA09DRAFT_321072</name>
</gene>
<feature type="transmembrane region" description="Helical" evidence="19">
    <location>
        <begin position="341"/>
        <end position="358"/>
    </location>
</feature>
<dbReference type="AlphaFoldDB" id="A0A316Z506"/>
<evidence type="ECO:0000256" key="15">
    <source>
        <dbReference type="ARBA" id="ARBA00044966"/>
    </source>
</evidence>
<dbReference type="InterPro" id="IPR006769">
    <property type="entry name" value="MCU_C"/>
</dbReference>
<evidence type="ECO:0000256" key="17">
    <source>
        <dbReference type="ARBA" id="ARBA00045938"/>
    </source>
</evidence>
<keyword evidence="7" id="KW-0999">Mitochondrion inner membrane</keyword>
<evidence type="ECO:0000256" key="3">
    <source>
        <dbReference type="ARBA" id="ARBA00022448"/>
    </source>
</evidence>
<dbReference type="STRING" id="58919.A0A316Z506"/>
<keyword evidence="12 19" id="KW-0472">Membrane</keyword>
<keyword evidence="9 19" id="KW-1133">Transmembrane helix</keyword>
<keyword evidence="4" id="KW-0109">Calcium transport</keyword>
<feature type="compositionally biased region" description="Basic and acidic residues" evidence="18">
    <location>
        <begin position="478"/>
        <end position="493"/>
    </location>
</feature>
<keyword evidence="13" id="KW-0407">Ion channel</keyword>
<keyword evidence="5" id="KW-0107">Calcium channel</keyword>
<comment type="similarity">
    <text evidence="2">Belongs to the MCU (TC 1.A.77) family.</text>
</comment>
<evidence type="ECO:0000313" key="22">
    <source>
        <dbReference type="Proteomes" id="UP000245946"/>
    </source>
</evidence>
<dbReference type="Proteomes" id="UP000245946">
    <property type="component" value="Unassembled WGS sequence"/>
</dbReference>
<dbReference type="InterPro" id="IPR039055">
    <property type="entry name" value="MCU_fam"/>
</dbReference>
<feature type="compositionally biased region" description="Basic and acidic residues" evidence="18">
    <location>
        <begin position="134"/>
        <end position="157"/>
    </location>
</feature>
<keyword evidence="8" id="KW-0106">Calcium</keyword>
<keyword evidence="22" id="KW-1185">Reference proteome</keyword>
<dbReference type="GO" id="GO:0005262">
    <property type="term" value="F:calcium channel activity"/>
    <property type="evidence" value="ECO:0007669"/>
    <property type="project" value="UniProtKB-KW"/>
</dbReference>
<dbReference type="GO" id="GO:0051560">
    <property type="term" value="P:mitochondrial calcium ion homeostasis"/>
    <property type="evidence" value="ECO:0007669"/>
    <property type="project" value="InterPro"/>
</dbReference>
<evidence type="ECO:0000256" key="9">
    <source>
        <dbReference type="ARBA" id="ARBA00022989"/>
    </source>
</evidence>
<feature type="compositionally biased region" description="Basic and acidic residues" evidence="18">
    <location>
        <begin position="198"/>
        <end position="208"/>
    </location>
</feature>
<evidence type="ECO:0000259" key="20">
    <source>
        <dbReference type="Pfam" id="PF04678"/>
    </source>
</evidence>
<feature type="region of interest" description="Disordered" evidence="18">
    <location>
        <begin position="31"/>
        <end position="61"/>
    </location>
</feature>
<feature type="transmembrane region" description="Helical" evidence="19">
    <location>
        <begin position="309"/>
        <end position="329"/>
    </location>
</feature>
<protein>
    <recommendedName>
        <fullName evidence="16">Calcium uniporter protein, mitochondrial</fullName>
    </recommendedName>
</protein>
<dbReference type="RefSeq" id="XP_025596715.1">
    <property type="nucleotide sequence ID" value="XM_025741003.1"/>
</dbReference>
<dbReference type="GO" id="GO:1990246">
    <property type="term" value="C:uniplex complex"/>
    <property type="evidence" value="ECO:0007669"/>
    <property type="project" value="TreeGrafter"/>
</dbReference>
<evidence type="ECO:0000256" key="10">
    <source>
        <dbReference type="ARBA" id="ARBA00023065"/>
    </source>
</evidence>
<evidence type="ECO:0000256" key="18">
    <source>
        <dbReference type="SAM" id="MobiDB-lite"/>
    </source>
</evidence>
<dbReference type="GO" id="GO:0015292">
    <property type="term" value="F:uniporter activity"/>
    <property type="evidence" value="ECO:0007669"/>
    <property type="project" value="TreeGrafter"/>
</dbReference>
<feature type="domain" description="Calcium uniporter protein C-terminal" evidence="20">
    <location>
        <begin position="271"/>
        <end position="395"/>
    </location>
</feature>
<sequence>MLVTSSSSLRCAAPSRLPFLAPVWRRCASTVTGPGGVRSTIPSSSRPARSGDGTRHKHLDGDRGYLAFTKASLFKLTLPLAPPSGDPESPASKSSSASAQAEHAGSTDKGKSTSATTPWEQRVDEGHIVSQVAKRAEPRRDDRRSQDSAVEERGSDRAEDEFDADAPAHSVVFLLHAGQPLSYVSSLIRAEGPSARPIRSDKHGEHEPGTPPNDTLDRGLPPITFHTRPRDPKRWSPATGFGDYLRDASRLGSFTIRVGEREILVDVPSFEDRTRFLRGNLYAKMEEIERMSRIKAECDKLAHVGTRRFALAGVGVLGAWWVGVCYATFFTELGWDAMEPTTYLVGLGTLMGGYIWFLTHNREVSYRAVLNETTSKRQQSLYITRGLNLNRYEELIDDAKELRKQIKRVAGDYDLEWDQGETASAEKSKRALDVVRKREAADQNGKKKDEDHDDHDDDTHEDKDADGQPDATQRPQRQKKDARAALKEKKRDD</sequence>